<keyword evidence="2" id="KW-1185">Reference proteome</keyword>
<protein>
    <recommendedName>
        <fullName evidence="3">Peptidase C14</fullName>
    </recommendedName>
</protein>
<dbReference type="EMBL" id="KZ293645">
    <property type="protein sequence ID" value="PBL01571.1"/>
    <property type="molecule type" value="Genomic_DNA"/>
</dbReference>
<proteinExistence type="predicted"/>
<organism evidence="1 2">
    <name type="scientific">Armillaria gallica</name>
    <name type="common">Bulbous honey fungus</name>
    <name type="synonym">Armillaria bulbosa</name>
    <dbReference type="NCBI Taxonomy" id="47427"/>
    <lineage>
        <taxon>Eukaryota</taxon>
        <taxon>Fungi</taxon>
        <taxon>Dikarya</taxon>
        <taxon>Basidiomycota</taxon>
        <taxon>Agaricomycotina</taxon>
        <taxon>Agaricomycetes</taxon>
        <taxon>Agaricomycetidae</taxon>
        <taxon>Agaricales</taxon>
        <taxon>Marasmiineae</taxon>
        <taxon>Physalacriaceae</taxon>
        <taxon>Armillaria</taxon>
    </lineage>
</organism>
<dbReference type="InParanoid" id="A0A2H3E5F3"/>
<name>A0A2H3E5F3_ARMGA</name>
<dbReference type="OrthoDB" id="10255174at2759"/>
<evidence type="ECO:0000313" key="2">
    <source>
        <dbReference type="Proteomes" id="UP000217790"/>
    </source>
</evidence>
<dbReference type="Proteomes" id="UP000217790">
    <property type="component" value="Unassembled WGS sequence"/>
</dbReference>
<evidence type="ECO:0000313" key="1">
    <source>
        <dbReference type="EMBL" id="PBL01571.1"/>
    </source>
</evidence>
<evidence type="ECO:0008006" key="3">
    <source>
        <dbReference type="Google" id="ProtNLM"/>
    </source>
</evidence>
<reference evidence="2" key="1">
    <citation type="journal article" date="2017" name="Nat. Ecol. Evol.">
        <title>Genome expansion and lineage-specific genetic innovations in the forest pathogenic fungi Armillaria.</title>
        <authorList>
            <person name="Sipos G."/>
            <person name="Prasanna A.N."/>
            <person name="Walter M.C."/>
            <person name="O'Connor E."/>
            <person name="Balint B."/>
            <person name="Krizsan K."/>
            <person name="Kiss B."/>
            <person name="Hess J."/>
            <person name="Varga T."/>
            <person name="Slot J."/>
            <person name="Riley R."/>
            <person name="Boka B."/>
            <person name="Rigling D."/>
            <person name="Barry K."/>
            <person name="Lee J."/>
            <person name="Mihaltcheva S."/>
            <person name="LaButti K."/>
            <person name="Lipzen A."/>
            <person name="Waldron R."/>
            <person name="Moloney N.M."/>
            <person name="Sperisen C."/>
            <person name="Kredics L."/>
            <person name="Vagvoelgyi C."/>
            <person name="Patrignani A."/>
            <person name="Fitzpatrick D."/>
            <person name="Nagy I."/>
            <person name="Doyle S."/>
            <person name="Anderson J.B."/>
            <person name="Grigoriev I.V."/>
            <person name="Gueldener U."/>
            <person name="Muensterkoetter M."/>
            <person name="Nagy L.G."/>
        </authorList>
    </citation>
    <scope>NUCLEOTIDE SEQUENCE [LARGE SCALE GENOMIC DNA]</scope>
    <source>
        <strain evidence="2">Ar21-2</strain>
    </source>
</reference>
<dbReference type="AlphaFoldDB" id="A0A2H3E5F3"/>
<accession>A0A2H3E5F3</accession>
<sequence length="166" mass="18670">MRTGRITDKEFLHRRPERRIQCLLGSEDPTPGHNMTPSHDNIVRMLHSLIDNQEIDPGDNMLIYFSGHGACYYCSENFLISECDNNICPIEALCPLDRDTVDAKGCYVPESATESSTLFSQRFLRSMGIRLHLSQTGVTLAVLAAIAKTWECAAYIQILIPMSEMC</sequence>
<gene>
    <name evidence="1" type="ORF">ARMGADRAFT_1071119</name>
</gene>
<dbReference type="Gene3D" id="3.40.50.1460">
    <property type="match status" value="1"/>
</dbReference>